<organism evidence="1 2">
    <name type="scientific">Pluteus cervinus</name>
    <dbReference type="NCBI Taxonomy" id="181527"/>
    <lineage>
        <taxon>Eukaryota</taxon>
        <taxon>Fungi</taxon>
        <taxon>Dikarya</taxon>
        <taxon>Basidiomycota</taxon>
        <taxon>Agaricomycotina</taxon>
        <taxon>Agaricomycetes</taxon>
        <taxon>Agaricomycetidae</taxon>
        <taxon>Agaricales</taxon>
        <taxon>Pluteineae</taxon>
        <taxon>Pluteaceae</taxon>
        <taxon>Pluteus</taxon>
    </lineage>
</organism>
<dbReference type="EMBL" id="ML208259">
    <property type="protein sequence ID" value="TFK76653.1"/>
    <property type="molecule type" value="Genomic_DNA"/>
</dbReference>
<accession>A0ACD3BF42</accession>
<evidence type="ECO:0000313" key="1">
    <source>
        <dbReference type="EMBL" id="TFK76653.1"/>
    </source>
</evidence>
<dbReference type="Proteomes" id="UP000308600">
    <property type="component" value="Unassembled WGS sequence"/>
</dbReference>
<protein>
    <submittedName>
        <fullName evidence="1">Uncharacterized protein</fullName>
    </submittedName>
</protein>
<proteinExistence type="predicted"/>
<name>A0ACD3BF42_9AGAR</name>
<gene>
    <name evidence="1" type="ORF">BDN72DRAFT_829788</name>
</gene>
<sequence length="378" mass="42054">MPSSWLFLTLSFISWARAGQITVVVDDQLSDPSTGQNVTYSPLGAWTLTGCRGCTQVPNPAQALEGTWHESTLDGNSASTSFTTDTPTATLNFYGSSISVFCIISESDDSEMNFFIDTISAGSFSRPSTGSTQFLFNVQVFSKSFTQGNHTLTIQNGQNGAQSRLLLDYIVYTFEDDLTTETLTLIPNPSSTSPSHHVPSPRARLAIILGSVFGAISLIGLIMLCFLCFRRRSPSSTARNLPEAEKAPVEYRPRRSEAGAGQEFDPGLLVQQGTHRSSRRAVAADLHDRALPTPPPQDTTTTPIANLFKTPQSNERSREKYDRRSRYERQSLDDRNYDPRYDPRYDQERRDASRPADYMPSSSRRGPRDRHSEDTARR</sequence>
<reference evidence="1 2" key="1">
    <citation type="journal article" date="2019" name="Nat. Ecol. Evol.">
        <title>Megaphylogeny resolves global patterns of mushroom evolution.</title>
        <authorList>
            <person name="Varga T."/>
            <person name="Krizsan K."/>
            <person name="Foldi C."/>
            <person name="Dima B."/>
            <person name="Sanchez-Garcia M."/>
            <person name="Sanchez-Ramirez S."/>
            <person name="Szollosi G.J."/>
            <person name="Szarkandi J.G."/>
            <person name="Papp V."/>
            <person name="Albert L."/>
            <person name="Andreopoulos W."/>
            <person name="Angelini C."/>
            <person name="Antonin V."/>
            <person name="Barry K.W."/>
            <person name="Bougher N.L."/>
            <person name="Buchanan P."/>
            <person name="Buyck B."/>
            <person name="Bense V."/>
            <person name="Catcheside P."/>
            <person name="Chovatia M."/>
            <person name="Cooper J."/>
            <person name="Damon W."/>
            <person name="Desjardin D."/>
            <person name="Finy P."/>
            <person name="Geml J."/>
            <person name="Haridas S."/>
            <person name="Hughes K."/>
            <person name="Justo A."/>
            <person name="Karasinski D."/>
            <person name="Kautmanova I."/>
            <person name="Kiss B."/>
            <person name="Kocsube S."/>
            <person name="Kotiranta H."/>
            <person name="LaButti K.M."/>
            <person name="Lechner B.E."/>
            <person name="Liimatainen K."/>
            <person name="Lipzen A."/>
            <person name="Lukacs Z."/>
            <person name="Mihaltcheva S."/>
            <person name="Morgado L.N."/>
            <person name="Niskanen T."/>
            <person name="Noordeloos M.E."/>
            <person name="Ohm R.A."/>
            <person name="Ortiz-Santana B."/>
            <person name="Ovrebo C."/>
            <person name="Racz N."/>
            <person name="Riley R."/>
            <person name="Savchenko A."/>
            <person name="Shiryaev A."/>
            <person name="Soop K."/>
            <person name="Spirin V."/>
            <person name="Szebenyi C."/>
            <person name="Tomsovsky M."/>
            <person name="Tulloss R.E."/>
            <person name="Uehling J."/>
            <person name="Grigoriev I.V."/>
            <person name="Vagvolgyi C."/>
            <person name="Papp T."/>
            <person name="Martin F.M."/>
            <person name="Miettinen O."/>
            <person name="Hibbett D.S."/>
            <person name="Nagy L.G."/>
        </authorList>
    </citation>
    <scope>NUCLEOTIDE SEQUENCE [LARGE SCALE GENOMIC DNA]</scope>
    <source>
        <strain evidence="1 2">NL-1719</strain>
    </source>
</reference>
<evidence type="ECO:0000313" key="2">
    <source>
        <dbReference type="Proteomes" id="UP000308600"/>
    </source>
</evidence>
<keyword evidence="2" id="KW-1185">Reference proteome</keyword>